<name>F0ZIZ9_DICPU</name>
<organism evidence="2 3">
    <name type="scientific">Dictyostelium purpureum</name>
    <name type="common">Slime mold</name>
    <dbReference type="NCBI Taxonomy" id="5786"/>
    <lineage>
        <taxon>Eukaryota</taxon>
        <taxon>Amoebozoa</taxon>
        <taxon>Evosea</taxon>
        <taxon>Eumycetozoa</taxon>
        <taxon>Dictyostelia</taxon>
        <taxon>Dictyosteliales</taxon>
        <taxon>Dictyosteliaceae</taxon>
        <taxon>Dictyostelium</taxon>
    </lineage>
</organism>
<dbReference type="VEuPathDB" id="AmoebaDB:DICPUDRAFT_151490"/>
<accession>F0ZIZ9</accession>
<gene>
    <name evidence="2" type="ORF">DICPUDRAFT_151490</name>
</gene>
<dbReference type="AlphaFoldDB" id="F0ZIZ9"/>
<dbReference type="PANTHER" id="PTHR39532:SF1">
    <property type="entry name" value="F-BOX DOMAIN-CONTAINING PROTEIN"/>
    <property type="match status" value="1"/>
</dbReference>
<reference evidence="3" key="1">
    <citation type="journal article" date="2011" name="Genome Biol.">
        <title>Comparative genomics of the social amoebae Dictyostelium discoideum and Dictyostelium purpureum.</title>
        <authorList>
            <consortium name="US DOE Joint Genome Institute (JGI-PGF)"/>
            <person name="Sucgang R."/>
            <person name="Kuo A."/>
            <person name="Tian X."/>
            <person name="Salerno W."/>
            <person name="Parikh A."/>
            <person name="Feasley C.L."/>
            <person name="Dalin E."/>
            <person name="Tu H."/>
            <person name="Huang E."/>
            <person name="Barry K."/>
            <person name="Lindquist E."/>
            <person name="Shapiro H."/>
            <person name="Bruce D."/>
            <person name="Schmutz J."/>
            <person name="Salamov A."/>
            <person name="Fey P."/>
            <person name="Gaudet P."/>
            <person name="Anjard C."/>
            <person name="Babu M.M."/>
            <person name="Basu S."/>
            <person name="Bushmanova Y."/>
            <person name="van der Wel H."/>
            <person name="Katoh-Kurasawa M."/>
            <person name="Dinh C."/>
            <person name="Coutinho P.M."/>
            <person name="Saito T."/>
            <person name="Elias M."/>
            <person name="Schaap P."/>
            <person name="Kay R.R."/>
            <person name="Henrissat B."/>
            <person name="Eichinger L."/>
            <person name="Rivero F."/>
            <person name="Putnam N.H."/>
            <person name="West C.M."/>
            <person name="Loomis W.F."/>
            <person name="Chisholm R.L."/>
            <person name="Shaulsky G."/>
            <person name="Strassmann J.E."/>
            <person name="Queller D.C."/>
            <person name="Kuspa A."/>
            <person name="Grigoriev I.V."/>
        </authorList>
    </citation>
    <scope>NUCLEOTIDE SEQUENCE [LARGE SCALE GENOMIC DNA]</scope>
    <source>
        <strain evidence="3">QSDP1</strain>
    </source>
</reference>
<feature type="region of interest" description="Disordered" evidence="1">
    <location>
        <begin position="20"/>
        <end position="41"/>
    </location>
</feature>
<protein>
    <recommendedName>
        <fullName evidence="4">F-box domain-containing protein</fullName>
    </recommendedName>
</protein>
<dbReference type="EMBL" id="GL871038">
    <property type="protein sequence ID" value="EGC36083.1"/>
    <property type="molecule type" value="Genomic_DNA"/>
</dbReference>
<proteinExistence type="predicted"/>
<keyword evidence="3" id="KW-1185">Reference proteome</keyword>
<dbReference type="RefSeq" id="XP_003287401.1">
    <property type="nucleotide sequence ID" value="XM_003287353.1"/>
</dbReference>
<dbReference type="KEGG" id="dpp:DICPUDRAFT_151490"/>
<dbReference type="OMA" id="SEHCAIN"/>
<dbReference type="Proteomes" id="UP000001064">
    <property type="component" value="Unassembled WGS sequence"/>
</dbReference>
<sequence>MTLDLNNNFSKLILNTNNNNNNNNNINSNNHNSNNNPNITNSNINNINMNIINSNHYNNNSSNNNNINVNKLNKEIYYLQNENDESLYNIIKEEQIDYLFDQDNMDDDMVQMEIDEMDYSGEESNNNVKDSLPLDNSDEILKYLINNNQQIINNQFRSKIKSIFKNIEIITMDQAIEYLSWIHSKFQRVRYFSVVFHFFYYLYKNEHSINNNSYLEFIVNIFFDPSIKVFNLLKLYNRSNLISYKDVTNLYYLIFSDRRIVNFIEKHKQSDQLLTMKLEILNNILDRNHQFEINYLKYLFLNINSFNINDLRFNSNNNRYNSYVNKNCNKILLENNNLKNQNLNNVENNFKILKRFDNLIISKIIEFILNSYLNINQYKSIENNIGIEAIDMKKCITVSLVCKRFFYLFSNILNRYKFPYYKKFNYNSDYSLVKKPPLYLNYESIKYLPLDQSMYHHLSRVEELIINSDESDILCEDKLMLKRTYFRDLNLPEYYYKAYCVSITQNMYLNYIPKIQSLKKLEIKGYFGFSNNYIKLFEHICYNGNSIKHLSISINYNFDEDDNDFDLAFLGNIIRKSPNLKLLEINYGEVMVKKEEVLQQVLTSINNNHQSQLKVNIYLIEHNHDFEYSRIDNEIIYKKKQKLLVDDKEFINFKNNLNFFQYTYN</sequence>
<evidence type="ECO:0000256" key="1">
    <source>
        <dbReference type="SAM" id="MobiDB-lite"/>
    </source>
</evidence>
<dbReference type="InParanoid" id="F0ZIZ9"/>
<evidence type="ECO:0000313" key="3">
    <source>
        <dbReference type="Proteomes" id="UP000001064"/>
    </source>
</evidence>
<dbReference type="OrthoDB" id="24139at2759"/>
<evidence type="ECO:0000313" key="2">
    <source>
        <dbReference type="EMBL" id="EGC36083.1"/>
    </source>
</evidence>
<dbReference type="GeneID" id="10501338"/>
<evidence type="ECO:0008006" key="4">
    <source>
        <dbReference type="Google" id="ProtNLM"/>
    </source>
</evidence>
<dbReference type="PANTHER" id="PTHR39532">
    <property type="entry name" value="F-BOX DOMAIN-CONTAINING PROTEIN-RELATED"/>
    <property type="match status" value="1"/>
</dbReference>